<sequence length="384" mass="44549">MKSKSSVLILLFIVCLASCKRNDGNDNAYLQNESSQKKSLFGFLGNKKKTHAFRDARTGLVVNSTEYPSDWQVISKPIYTIDQKLPVFLTEIQGPNNLKSFNTPIKLFLHYPNYQTEQMMRQYGRNANMIRRISSNEQLMQEEVNSRMMHSGFQMIGQKRIPRAEQFLRNMLNKSGMQQAQFEHYATEWTNNKGQKALVSLVKMAMQQPILNNDVMVMWFYSLDYLFVDESEFEAAINNMLEAAENTKDNPQWQQYTAQLNAARMQQAQRDHQIHMQNRQAAFNAHQQKMKGIWAAQDANHASFMNRNFGSGSSTAQRQFVNMINEQETVYNPNTGKNYQLQAGSTEYWMDSDGNYIQNNDLFYNPNGDINLNNREWTKVSSSY</sequence>
<evidence type="ECO:0000313" key="2">
    <source>
        <dbReference type="EMBL" id="KJD33784.1"/>
    </source>
</evidence>
<keyword evidence="3" id="KW-1185">Reference proteome</keyword>
<dbReference type="Proteomes" id="UP000032361">
    <property type="component" value="Unassembled WGS sequence"/>
</dbReference>
<evidence type="ECO:0000313" key="3">
    <source>
        <dbReference type="Proteomes" id="UP000032361"/>
    </source>
</evidence>
<dbReference type="PATRIC" id="fig|1382798.3.peg.1817"/>
<keyword evidence="1" id="KW-0732">Signal</keyword>
<dbReference type="RefSeq" id="WP_044625269.1">
    <property type="nucleotide sequence ID" value="NZ_JTDV01000002.1"/>
</dbReference>
<accession>A0A0D7W442</accession>
<gene>
    <name evidence="2" type="ORF">PK35_03250</name>
</gene>
<feature type="chain" id="PRO_5002325494" description="Lipoprotein" evidence="1">
    <location>
        <begin position="18"/>
        <end position="384"/>
    </location>
</feature>
<proteinExistence type="predicted"/>
<evidence type="ECO:0008006" key="4">
    <source>
        <dbReference type="Google" id="ProtNLM"/>
    </source>
</evidence>
<evidence type="ECO:0000256" key="1">
    <source>
        <dbReference type="SAM" id="SignalP"/>
    </source>
</evidence>
<dbReference type="OrthoDB" id="5496149at2"/>
<feature type="signal peptide" evidence="1">
    <location>
        <begin position="1"/>
        <end position="17"/>
    </location>
</feature>
<organism evidence="2 3">
    <name type="scientific">Neotamlana nanhaiensis</name>
    <dbReference type="NCBI Taxonomy" id="1382798"/>
    <lineage>
        <taxon>Bacteria</taxon>
        <taxon>Pseudomonadati</taxon>
        <taxon>Bacteroidota</taxon>
        <taxon>Flavobacteriia</taxon>
        <taxon>Flavobacteriales</taxon>
        <taxon>Flavobacteriaceae</taxon>
        <taxon>Neotamlana</taxon>
    </lineage>
</organism>
<protein>
    <recommendedName>
        <fullName evidence="4">Lipoprotein</fullName>
    </recommendedName>
</protein>
<comment type="caution">
    <text evidence="2">The sequence shown here is derived from an EMBL/GenBank/DDBJ whole genome shotgun (WGS) entry which is preliminary data.</text>
</comment>
<name>A0A0D7W442_9FLAO</name>
<reference evidence="2 3" key="1">
    <citation type="journal article" date="2015" name="Antonie Van Leeuwenhoek">
        <title>Tamlana nanhaiensis sp. nov., isolated from surface seawater collected from the South China Sea.</title>
        <authorList>
            <person name="Liu X."/>
            <person name="Lai Q."/>
            <person name="Du Y."/>
            <person name="Li G."/>
            <person name="Sun F."/>
            <person name="Shao Z."/>
        </authorList>
    </citation>
    <scope>NUCLEOTIDE SEQUENCE [LARGE SCALE GENOMIC DNA]</scope>
    <source>
        <strain evidence="2 3">FHC16</strain>
    </source>
</reference>
<dbReference type="AlphaFoldDB" id="A0A0D7W442"/>
<dbReference type="EMBL" id="JTDV01000002">
    <property type="protein sequence ID" value="KJD33784.1"/>
    <property type="molecule type" value="Genomic_DNA"/>
</dbReference>